<dbReference type="EMBL" id="MTYJ01000001">
    <property type="protein sequence ID" value="OQV25894.1"/>
    <property type="molecule type" value="Genomic_DNA"/>
</dbReference>
<gene>
    <name evidence="8" type="ORF">BV898_00038</name>
</gene>
<organism evidence="8 9">
    <name type="scientific">Hypsibius exemplaris</name>
    <name type="common">Freshwater tardigrade</name>
    <dbReference type="NCBI Taxonomy" id="2072580"/>
    <lineage>
        <taxon>Eukaryota</taxon>
        <taxon>Metazoa</taxon>
        <taxon>Ecdysozoa</taxon>
        <taxon>Tardigrada</taxon>
        <taxon>Eutardigrada</taxon>
        <taxon>Parachela</taxon>
        <taxon>Hypsibioidea</taxon>
        <taxon>Hypsibiidae</taxon>
        <taxon>Hypsibius</taxon>
    </lineage>
</organism>
<keyword evidence="8" id="KW-0472">Membrane</keyword>
<evidence type="ECO:0000256" key="1">
    <source>
        <dbReference type="ARBA" id="ARBA00004613"/>
    </source>
</evidence>
<evidence type="ECO:0000256" key="6">
    <source>
        <dbReference type="SAM" id="SignalP"/>
    </source>
</evidence>
<evidence type="ECO:0000256" key="4">
    <source>
        <dbReference type="ARBA" id="ARBA00023157"/>
    </source>
</evidence>
<protein>
    <submittedName>
        <fullName evidence="8">Transmembrane protease serine 6</fullName>
    </submittedName>
</protein>
<keyword evidence="8" id="KW-0812">Transmembrane</keyword>
<comment type="caution">
    <text evidence="8">The sequence shown here is derived from an EMBL/GenBank/DDBJ whole genome shotgun (WGS) entry which is preliminary data.</text>
</comment>
<dbReference type="OrthoDB" id="10059102at2759"/>
<dbReference type="CDD" id="cd00190">
    <property type="entry name" value="Tryp_SPc"/>
    <property type="match status" value="1"/>
</dbReference>
<dbReference type="InterPro" id="IPR001314">
    <property type="entry name" value="Peptidase_S1A"/>
</dbReference>
<keyword evidence="8" id="KW-0645">Protease</keyword>
<dbReference type="PROSITE" id="PS50240">
    <property type="entry name" value="TRYPSIN_DOM"/>
    <property type="match status" value="1"/>
</dbReference>
<dbReference type="PANTHER" id="PTHR24252:SF27">
    <property type="entry name" value="TRANSMEMBRANE PROTEASE SERINE 3-LIKE"/>
    <property type="match status" value="1"/>
</dbReference>
<dbReference type="GO" id="GO:0005576">
    <property type="term" value="C:extracellular region"/>
    <property type="evidence" value="ECO:0007669"/>
    <property type="project" value="UniProtKB-SubCell"/>
</dbReference>
<dbReference type="InterPro" id="IPR043504">
    <property type="entry name" value="Peptidase_S1_PA_chymotrypsin"/>
</dbReference>
<accession>A0A1W0XEJ8</accession>
<dbReference type="InterPro" id="IPR009003">
    <property type="entry name" value="Peptidase_S1_PA"/>
</dbReference>
<dbReference type="SUPFAM" id="SSF50494">
    <property type="entry name" value="Trypsin-like serine proteases"/>
    <property type="match status" value="1"/>
</dbReference>
<dbReference type="InterPro" id="IPR033116">
    <property type="entry name" value="TRYPSIN_SER"/>
</dbReference>
<keyword evidence="2" id="KW-0964">Secreted</keyword>
<reference evidence="9" key="1">
    <citation type="submission" date="2017-01" db="EMBL/GenBank/DDBJ databases">
        <title>Comparative genomics of anhydrobiosis in the tardigrade Hypsibius dujardini.</title>
        <authorList>
            <person name="Yoshida Y."/>
            <person name="Koutsovoulos G."/>
            <person name="Laetsch D."/>
            <person name="Stevens L."/>
            <person name="Kumar S."/>
            <person name="Horikawa D."/>
            <person name="Ishino K."/>
            <person name="Komine S."/>
            <person name="Tomita M."/>
            <person name="Blaxter M."/>
            <person name="Arakawa K."/>
        </authorList>
    </citation>
    <scope>NUCLEOTIDE SEQUENCE [LARGE SCALE GENOMIC DNA]</scope>
    <source>
        <strain evidence="9">Z151</strain>
    </source>
</reference>
<evidence type="ECO:0000256" key="3">
    <source>
        <dbReference type="ARBA" id="ARBA00022729"/>
    </source>
</evidence>
<dbReference type="Gene3D" id="2.40.10.10">
    <property type="entry name" value="Trypsin-like serine proteases"/>
    <property type="match status" value="1"/>
</dbReference>
<dbReference type="GO" id="GO:0006508">
    <property type="term" value="P:proteolysis"/>
    <property type="evidence" value="ECO:0007669"/>
    <property type="project" value="UniProtKB-KW"/>
</dbReference>
<dbReference type="PROSITE" id="PS00135">
    <property type="entry name" value="TRYPSIN_SER"/>
    <property type="match status" value="1"/>
</dbReference>
<keyword evidence="4" id="KW-1015">Disulfide bond</keyword>
<evidence type="ECO:0000259" key="7">
    <source>
        <dbReference type="PROSITE" id="PS50240"/>
    </source>
</evidence>
<feature type="chain" id="PRO_5010715238" evidence="6">
    <location>
        <begin position="19"/>
        <end position="346"/>
    </location>
</feature>
<dbReference type="Pfam" id="PF00089">
    <property type="entry name" value="Trypsin"/>
    <property type="match status" value="1"/>
</dbReference>
<name>A0A1W0XEJ8_HYPEX</name>
<keyword evidence="8" id="KW-0378">Hydrolase</keyword>
<dbReference type="FunFam" id="2.40.10.10:FF:000054">
    <property type="entry name" value="Complement C1r subcomponent"/>
    <property type="match status" value="1"/>
</dbReference>
<evidence type="ECO:0000256" key="2">
    <source>
        <dbReference type="ARBA" id="ARBA00022525"/>
    </source>
</evidence>
<dbReference type="SMART" id="SM00020">
    <property type="entry name" value="Tryp_SPc"/>
    <property type="match status" value="1"/>
</dbReference>
<dbReference type="InterPro" id="IPR001254">
    <property type="entry name" value="Trypsin_dom"/>
</dbReference>
<feature type="domain" description="Peptidase S1" evidence="7">
    <location>
        <begin position="87"/>
        <end position="337"/>
    </location>
</feature>
<keyword evidence="5" id="KW-0325">Glycoprotein</keyword>
<dbReference type="GO" id="GO:0004252">
    <property type="term" value="F:serine-type endopeptidase activity"/>
    <property type="evidence" value="ECO:0007669"/>
    <property type="project" value="InterPro"/>
</dbReference>
<comment type="subcellular location">
    <subcellularLocation>
        <location evidence="1">Secreted</location>
    </subcellularLocation>
</comment>
<dbReference type="AlphaFoldDB" id="A0A1W0XEJ8"/>
<keyword evidence="9" id="KW-1185">Reference proteome</keyword>
<keyword evidence="3 6" id="KW-0732">Signal</keyword>
<dbReference type="PANTHER" id="PTHR24252">
    <property type="entry name" value="ACROSIN-RELATED"/>
    <property type="match status" value="1"/>
</dbReference>
<proteinExistence type="predicted"/>
<feature type="signal peptide" evidence="6">
    <location>
        <begin position="1"/>
        <end position="18"/>
    </location>
</feature>
<evidence type="ECO:0000313" key="9">
    <source>
        <dbReference type="Proteomes" id="UP000192578"/>
    </source>
</evidence>
<dbReference type="Proteomes" id="UP000192578">
    <property type="component" value="Unassembled WGS sequence"/>
</dbReference>
<evidence type="ECO:0000256" key="5">
    <source>
        <dbReference type="ARBA" id="ARBA00023180"/>
    </source>
</evidence>
<dbReference type="PRINTS" id="PR00722">
    <property type="entry name" value="CHYMOTRYPSIN"/>
</dbReference>
<evidence type="ECO:0000313" key="8">
    <source>
        <dbReference type="EMBL" id="OQV25894.1"/>
    </source>
</evidence>
<sequence>MPANIFLLGLLVLHAVHAENQTKITVGLLVTESTTHPLRVQLKDEFGGVSCGVPRVGDDDPMGLMLANFGGRNLDDRAGNLSVAPTIVGGTDALFGQICWQAKIQRDGFFICGGSIIGKRTILTAVHCVINFSDGKTNAPKRFKVQVGAMFSTTNMRNPDPNGCAKEFGIARIVTNSRFNRLSNENDIALLTLDDDIDFTKPCVCPVCLRPRSPTVGEICSVSGYGLEMEGGGSTRNPTPLKSVHLDIMPTKFGANCFIQNGTSGPPNLNNLLCAGDVQGEDSCQGDSGGPLVCYDSESRSHYQTGIVSYGIGCARGIGGVYTRISSYIEWINLNRHGDKLAISDS</sequence>